<feature type="compositionally biased region" description="Low complexity" evidence="1">
    <location>
        <begin position="832"/>
        <end position="848"/>
    </location>
</feature>
<dbReference type="Proteomes" id="UP000008068">
    <property type="component" value="Unassembled WGS sequence"/>
</dbReference>
<dbReference type="EMBL" id="GL380826">
    <property type="protein sequence ID" value="EGT31878.1"/>
    <property type="molecule type" value="Genomic_DNA"/>
</dbReference>
<organism evidence="3">
    <name type="scientific">Caenorhabditis brenneri</name>
    <name type="common">Nematode worm</name>
    <dbReference type="NCBI Taxonomy" id="135651"/>
    <lineage>
        <taxon>Eukaryota</taxon>
        <taxon>Metazoa</taxon>
        <taxon>Ecdysozoa</taxon>
        <taxon>Nematoda</taxon>
        <taxon>Chromadorea</taxon>
        <taxon>Rhabditida</taxon>
        <taxon>Rhabditina</taxon>
        <taxon>Rhabditomorpha</taxon>
        <taxon>Rhabditoidea</taxon>
        <taxon>Rhabditidae</taxon>
        <taxon>Peloderinae</taxon>
        <taxon>Caenorhabditis</taxon>
    </lineage>
</organism>
<evidence type="ECO:0008006" key="4">
    <source>
        <dbReference type="Google" id="ProtNLM"/>
    </source>
</evidence>
<protein>
    <recommendedName>
        <fullName evidence="4">BZIP domain-containing protein</fullName>
    </recommendedName>
</protein>
<proteinExistence type="predicted"/>
<reference evidence="3" key="1">
    <citation type="submission" date="2011-07" db="EMBL/GenBank/DDBJ databases">
        <authorList>
            <consortium name="Caenorhabditis brenneri Sequencing and Analysis Consortium"/>
            <person name="Wilson R.K."/>
        </authorList>
    </citation>
    <scope>NUCLEOTIDE SEQUENCE [LARGE SCALE GENOMIC DNA]</scope>
    <source>
        <strain evidence="3">PB2801</strain>
    </source>
</reference>
<accession>G0PK90</accession>
<evidence type="ECO:0000313" key="3">
    <source>
        <dbReference type="Proteomes" id="UP000008068"/>
    </source>
</evidence>
<evidence type="ECO:0000256" key="1">
    <source>
        <dbReference type="SAM" id="MobiDB-lite"/>
    </source>
</evidence>
<feature type="compositionally biased region" description="Low complexity" evidence="1">
    <location>
        <begin position="749"/>
        <end position="772"/>
    </location>
</feature>
<evidence type="ECO:0000313" key="2">
    <source>
        <dbReference type="EMBL" id="EGT31878.1"/>
    </source>
</evidence>
<sequence>MNLLPPEKDLNLGQLGTPALMNQFYPGSKKVDPVYDVNNLPIPDRGYRHQPEIVHDKMVINTDVMLPRAVKGSRSDDVLIQLTHEQNGTVSSSLSPGLLDIQDAESPRNLPGDTEMMDFEFDPGPDQDGGPHFIQFSDPNGSNSNFGSPAFDEHPIDDGQTMEAESNTLAADQERQMGHNADCLPIASAQFVHGTGQSETDADFCDGPQHMVSSGPDVAGHERQLHVEQTPETHGQTFSSAEHVPNSDAFCGLGAQDHSIFCQPQVDRQGGHQAGHGPMGPLSYRQGDYYPQMDEVHQQPERQQHNRNGAPVFYQSYNGDKMVQGEAMEPTFRAHQDGTRHADILYLEQPLEQSGQTFNFTQSSDAPPFAWVPSQQMGCQPGNLVNALSASGASYVPSAQDRSETVGEFCQRRMEMHWQEERQHGALRDEAPQSIGNHFYREQFLGPPTIGDHQAGQMPMGPSLYGQGDHYPQMNGGDLQAERQQYDWNGVPAFPQAYNRNSMVQGEALGHTGYDSQVHLEQTLDISGQTGNTGNIAQNKSNNDASHFVCAPEQPVGCLPGNMVNASHAANVTSAQQASERQRGTTRNGALYREQSCGQTTIEDHQAVHGSKKPLSYGQGDCDPQMDEDHRQAERQYGSIRNGALQVEQQDVFNGTMRPLSYGQGDYHPVMGKGTQRRFTPHGPRQEVLQGTNLRYQGVESGSYQTNSGNVEAADSLTGGPGNCRLDFQWIKMNSRSASLSDHTDDQISSSEESGFYSSPSTPDQTTTDSSTNGLLPPIVTSEEPLNQLFLPNFTVQSKDDEAFQQAQWDILMDYSDEELDRMDNNGFLLIDNNDNSDNNEGSASSSNLTPEKKKRNRRSGIKMTPEQKRAHKKEANRKYSTISRDKKKSNRDVTNRIWKYVQNEIQIQQAAITDVEDNVTFANELLELIGKSSDLYGILQQESQFYMYWKGEISRISDIRRNEDTKVQDALLRKQSAKEKFEKSGVEYQAKDGGKKTTTIGSQKTRALQNHELVKAQYHILVNRHDLRREKFLKGLAMLYFRRTVSRYIQRIWMIPVEVHHLLEQEQKLHQLDKLKNFLRANRHLLKAPS</sequence>
<feature type="compositionally biased region" description="Polar residues" evidence="1">
    <location>
        <begin position="700"/>
        <end position="710"/>
    </location>
</feature>
<keyword evidence="3" id="KW-1185">Reference proteome</keyword>
<name>G0PK90_CAEBE</name>
<dbReference type="AlphaFoldDB" id="G0PK90"/>
<feature type="region of interest" description="Disordered" evidence="1">
    <location>
        <begin position="740"/>
        <end position="779"/>
    </location>
</feature>
<dbReference type="HOGENOM" id="CLU_259059_0_0_1"/>
<gene>
    <name evidence="2" type="ORF">CAEBREN_05749</name>
</gene>
<feature type="region of interest" description="Disordered" evidence="1">
    <location>
        <begin position="700"/>
        <end position="719"/>
    </location>
</feature>
<feature type="region of interest" description="Disordered" evidence="1">
    <location>
        <begin position="831"/>
        <end position="891"/>
    </location>
</feature>
<dbReference type="InParanoid" id="G0PK90"/>